<dbReference type="InterPro" id="IPR027417">
    <property type="entry name" value="P-loop_NTPase"/>
</dbReference>
<feature type="domain" description="NadR/Ttd14 AAA" evidence="1">
    <location>
        <begin position="164"/>
        <end position="286"/>
    </location>
</feature>
<dbReference type="InterPro" id="IPR052735">
    <property type="entry name" value="NAD_biosynth-regulator"/>
</dbReference>
<accession>A0A699PYI0</accession>
<name>A0A699PYI0_TANCI</name>
<dbReference type="EMBL" id="BKCJ010960407">
    <property type="protein sequence ID" value="GFC54219.1"/>
    <property type="molecule type" value="Genomic_DNA"/>
</dbReference>
<dbReference type="PANTHER" id="PTHR37512">
    <property type="entry name" value="TRIFUNCTIONAL NAD BIOSYNTHESIS/REGULATOR PROTEIN NADR"/>
    <property type="match status" value="1"/>
</dbReference>
<evidence type="ECO:0000259" key="1">
    <source>
        <dbReference type="Pfam" id="PF13521"/>
    </source>
</evidence>
<gene>
    <name evidence="2" type="ORF">Tci_826189</name>
</gene>
<dbReference type="InterPro" id="IPR038727">
    <property type="entry name" value="NadR/Ttd14_AAA_dom"/>
</dbReference>
<protein>
    <recommendedName>
        <fullName evidence="1">NadR/Ttd14 AAA domain-containing protein</fullName>
    </recommendedName>
</protein>
<proteinExistence type="predicted"/>
<dbReference type="SUPFAM" id="SSF52540">
    <property type="entry name" value="P-loop containing nucleoside triphosphate hydrolases"/>
    <property type="match status" value="1"/>
</dbReference>
<dbReference type="AlphaFoldDB" id="A0A699PYI0"/>
<dbReference type="Pfam" id="PF13521">
    <property type="entry name" value="AAA_28"/>
    <property type="match status" value="1"/>
</dbReference>
<comment type="caution">
    <text evidence="2">The sequence shown here is derived from an EMBL/GenBank/DDBJ whole genome shotgun (WGS) entry which is preliminary data.</text>
</comment>
<reference evidence="2" key="1">
    <citation type="journal article" date="2019" name="Sci. Rep.">
        <title>Draft genome of Tanacetum cinerariifolium, the natural source of mosquito coil.</title>
        <authorList>
            <person name="Yamashiro T."/>
            <person name="Shiraishi A."/>
            <person name="Satake H."/>
            <person name="Nakayama K."/>
        </authorList>
    </citation>
    <scope>NUCLEOTIDE SEQUENCE</scope>
</reference>
<feature type="non-terminal residue" evidence="2">
    <location>
        <position position="286"/>
    </location>
</feature>
<organism evidence="2">
    <name type="scientific">Tanacetum cinerariifolium</name>
    <name type="common">Dalmatian daisy</name>
    <name type="synonym">Chrysanthemum cinerariifolium</name>
    <dbReference type="NCBI Taxonomy" id="118510"/>
    <lineage>
        <taxon>Eukaryota</taxon>
        <taxon>Viridiplantae</taxon>
        <taxon>Streptophyta</taxon>
        <taxon>Embryophyta</taxon>
        <taxon>Tracheophyta</taxon>
        <taxon>Spermatophyta</taxon>
        <taxon>Magnoliopsida</taxon>
        <taxon>eudicotyledons</taxon>
        <taxon>Gunneridae</taxon>
        <taxon>Pentapetalae</taxon>
        <taxon>asterids</taxon>
        <taxon>campanulids</taxon>
        <taxon>Asterales</taxon>
        <taxon>Asteraceae</taxon>
        <taxon>Asteroideae</taxon>
        <taxon>Anthemideae</taxon>
        <taxon>Anthemidinae</taxon>
        <taxon>Tanacetum</taxon>
    </lineage>
</organism>
<feature type="non-terminal residue" evidence="2">
    <location>
        <position position="1"/>
    </location>
</feature>
<sequence length="286" mass="31200">GRARHRPARSSRRSYGYRVRVAGGAQPHLEFSGSHRQLRALPAGVHAGPAVFRCGLAIGLHRAGHLWLVGVAAAAAPKPRRCVCPRCRLPVCHAYRCGVAVLRQHHHGHQPSGAVPAFAPQNRKLAALDRRRCGVRGHLLAPRLGAYQPALRRERTIMSATPLRISITGPESAGKSTLAAELAAHYGTVFVPEYAREYLEANGPAYTLADLEAIARAQLAEEELPVVPSQGLLFCDTDLLVIKIWAENAFGTCPAWVLAELEKPRYVLTLLLAPDLPWTPDPLREH</sequence>
<evidence type="ECO:0000313" key="2">
    <source>
        <dbReference type="EMBL" id="GFC54219.1"/>
    </source>
</evidence>
<dbReference type="PANTHER" id="PTHR37512:SF1">
    <property type="entry name" value="NADR_TTD14 AAA DOMAIN-CONTAINING PROTEIN"/>
    <property type="match status" value="1"/>
</dbReference>
<dbReference type="Gene3D" id="3.40.50.300">
    <property type="entry name" value="P-loop containing nucleotide triphosphate hydrolases"/>
    <property type="match status" value="1"/>
</dbReference>